<gene>
    <name evidence="1" type="ORF">QJS04_geneDACA022326</name>
</gene>
<dbReference type="AlphaFoldDB" id="A0AAV9AIM3"/>
<dbReference type="Proteomes" id="UP001179952">
    <property type="component" value="Unassembled WGS sequence"/>
</dbReference>
<keyword evidence="2" id="KW-1185">Reference proteome</keyword>
<accession>A0AAV9AIM3</accession>
<dbReference type="EMBL" id="JAUJYN010000009">
    <property type="protein sequence ID" value="KAK1264080.1"/>
    <property type="molecule type" value="Genomic_DNA"/>
</dbReference>
<evidence type="ECO:0000313" key="2">
    <source>
        <dbReference type="Proteomes" id="UP001179952"/>
    </source>
</evidence>
<name>A0AAV9AIM3_ACOGR</name>
<sequence length="103" mass="11620">MEPYQRIEQVMGRLHLRDLSPRSKGFINILKFKGMFEGIKLAIKHRQSRLWTEGDSSTTSARINGKGSPPWQAFCTLLAIKAVPLVALQMESLTYRSQGEPAC</sequence>
<reference evidence="1" key="1">
    <citation type="journal article" date="2023" name="Nat. Commun.">
        <title>Diploid and tetraploid genomes of Acorus and the evolution of monocots.</title>
        <authorList>
            <person name="Ma L."/>
            <person name="Liu K.W."/>
            <person name="Li Z."/>
            <person name="Hsiao Y.Y."/>
            <person name="Qi Y."/>
            <person name="Fu T."/>
            <person name="Tang G.D."/>
            <person name="Zhang D."/>
            <person name="Sun W.H."/>
            <person name="Liu D.K."/>
            <person name="Li Y."/>
            <person name="Chen G.Z."/>
            <person name="Liu X.D."/>
            <person name="Liao X.Y."/>
            <person name="Jiang Y.T."/>
            <person name="Yu X."/>
            <person name="Hao Y."/>
            <person name="Huang J."/>
            <person name="Zhao X.W."/>
            <person name="Ke S."/>
            <person name="Chen Y.Y."/>
            <person name="Wu W.L."/>
            <person name="Hsu J.L."/>
            <person name="Lin Y.F."/>
            <person name="Huang M.D."/>
            <person name="Li C.Y."/>
            <person name="Huang L."/>
            <person name="Wang Z.W."/>
            <person name="Zhao X."/>
            <person name="Zhong W.Y."/>
            <person name="Peng D.H."/>
            <person name="Ahmad S."/>
            <person name="Lan S."/>
            <person name="Zhang J.S."/>
            <person name="Tsai W.C."/>
            <person name="Van de Peer Y."/>
            <person name="Liu Z.J."/>
        </authorList>
    </citation>
    <scope>NUCLEOTIDE SEQUENCE</scope>
    <source>
        <strain evidence="1">SCP</strain>
    </source>
</reference>
<reference evidence="1" key="2">
    <citation type="submission" date="2023-06" db="EMBL/GenBank/DDBJ databases">
        <authorList>
            <person name="Ma L."/>
            <person name="Liu K.-W."/>
            <person name="Li Z."/>
            <person name="Hsiao Y.-Y."/>
            <person name="Qi Y."/>
            <person name="Fu T."/>
            <person name="Tang G."/>
            <person name="Zhang D."/>
            <person name="Sun W.-H."/>
            <person name="Liu D.-K."/>
            <person name="Li Y."/>
            <person name="Chen G.-Z."/>
            <person name="Liu X.-D."/>
            <person name="Liao X.-Y."/>
            <person name="Jiang Y.-T."/>
            <person name="Yu X."/>
            <person name="Hao Y."/>
            <person name="Huang J."/>
            <person name="Zhao X.-W."/>
            <person name="Ke S."/>
            <person name="Chen Y.-Y."/>
            <person name="Wu W.-L."/>
            <person name="Hsu J.-L."/>
            <person name="Lin Y.-F."/>
            <person name="Huang M.-D."/>
            <person name="Li C.-Y."/>
            <person name="Huang L."/>
            <person name="Wang Z.-W."/>
            <person name="Zhao X."/>
            <person name="Zhong W.-Y."/>
            <person name="Peng D.-H."/>
            <person name="Ahmad S."/>
            <person name="Lan S."/>
            <person name="Zhang J.-S."/>
            <person name="Tsai W.-C."/>
            <person name="Van De Peer Y."/>
            <person name="Liu Z.-J."/>
        </authorList>
    </citation>
    <scope>NUCLEOTIDE SEQUENCE</scope>
    <source>
        <strain evidence="1">SCP</strain>
        <tissue evidence="1">Leaves</tissue>
    </source>
</reference>
<evidence type="ECO:0000313" key="1">
    <source>
        <dbReference type="EMBL" id="KAK1264080.1"/>
    </source>
</evidence>
<proteinExistence type="predicted"/>
<comment type="caution">
    <text evidence="1">The sequence shown here is derived from an EMBL/GenBank/DDBJ whole genome shotgun (WGS) entry which is preliminary data.</text>
</comment>
<organism evidence="1 2">
    <name type="scientific">Acorus gramineus</name>
    <name type="common">Dwarf sweet flag</name>
    <dbReference type="NCBI Taxonomy" id="55184"/>
    <lineage>
        <taxon>Eukaryota</taxon>
        <taxon>Viridiplantae</taxon>
        <taxon>Streptophyta</taxon>
        <taxon>Embryophyta</taxon>
        <taxon>Tracheophyta</taxon>
        <taxon>Spermatophyta</taxon>
        <taxon>Magnoliopsida</taxon>
        <taxon>Liliopsida</taxon>
        <taxon>Acoraceae</taxon>
        <taxon>Acorus</taxon>
    </lineage>
</organism>
<protein>
    <submittedName>
        <fullName evidence="1">Uncharacterized protein</fullName>
    </submittedName>
</protein>